<keyword evidence="2" id="KW-0812">Transmembrane</keyword>
<name>A0A1G9GPB2_9ACTN</name>
<feature type="region of interest" description="Disordered" evidence="1">
    <location>
        <begin position="349"/>
        <end position="369"/>
    </location>
</feature>
<dbReference type="InterPro" id="IPR026004">
    <property type="entry name" value="Septum_form"/>
</dbReference>
<keyword evidence="6" id="KW-1185">Reference proteome</keyword>
<evidence type="ECO:0000313" key="6">
    <source>
        <dbReference type="Proteomes" id="UP000199155"/>
    </source>
</evidence>
<reference evidence="5 6" key="1">
    <citation type="submission" date="2016-10" db="EMBL/GenBank/DDBJ databases">
        <authorList>
            <person name="de Groot N.N."/>
        </authorList>
    </citation>
    <scope>NUCLEOTIDE SEQUENCE [LARGE SCALE GENOMIC DNA]</scope>
    <source>
        <strain evidence="5 6">CGMCC 4.5727</strain>
    </source>
</reference>
<keyword evidence="2" id="KW-1133">Transmembrane helix</keyword>
<organism evidence="5 6">
    <name type="scientific">Streptomyces indicus</name>
    <dbReference type="NCBI Taxonomy" id="417292"/>
    <lineage>
        <taxon>Bacteria</taxon>
        <taxon>Bacillati</taxon>
        <taxon>Actinomycetota</taxon>
        <taxon>Actinomycetes</taxon>
        <taxon>Kitasatosporales</taxon>
        <taxon>Streptomycetaceae</taxon>
        <taxon>Streptomyces</taxon>
    </lineage>
</organism>
<dbReference type="AlphaFoldDB" id="A0A1G9GPB2"/>
<feature type="domain" description="Septum formation-related" evidence="4">
    <location>
        <begin position="137"/>
        <end position="218"/>
    </location>
</feature>
<dbReference type="InterPro" id="IPR025241">
    <property type="entry name" value="DUF4190"/>
</dbReference>
<feature type="transmembrane region" description="Helical" evidence="2">
    <location>
        <begin position="20"/>
        <end position="46"/>
    </location>
</feature>
<dbReference type="OrthoDB" id="3628931at2"/>
<feature type="domain" description="DUF4190" evidence="3">
    <location>
        <begin position="21"/>
        <end position="74"/>
    </location>
</feature>
<sequence length="369" mass="39716">MTTSPMYGPRVPPHSRPVDGLAVASLVCSLLLLAPLALPLGIIALVRTARTGHRGRGLAIAGISVSGVVLALAVSLLTGLLHFRVWTTEGPGSPTEVAGAPTAGDGVRVHIDALQERDCFSPGDEPTQDGEQLDDFSAMRIPCGEAHRGEVFALFHLPDKATYPGAEWIKRYAVEECTHRLFDYTPDPAAYGGLRTFFYFPERERWERGDRTVRCWAGLPQGELEQSVHQDADAMDPAQRAYLDAIRPLQQTQANMPIKGPKSDLSGARRWAKAMAAAQSKTARLLTEAELPADVRESAQTHADELRRGVPHWDTAANAATANDYLTAMRRAAVDPVRGVELERSLRTGLGLPVPDGATAPGSPGRAVA</sequence>
<evidence type="ECO:0000256" key="1">
    <source>
        <dbReference type="SAM" id="MobiDB-lite"/>
    </source>
</evidence>
<evidence type="ECO:0000313" key="5">
    <source>
        <dbReference type="EMBL" id="SDL02497.1"/>
    </source>
</evidence>
<proteinExistence type="predicted"/>
<evidence type="ECO:0000256" key="2">
    <source>
        <dbReference type="SAM" id="Phobius"/>
    </source>
</evidence>
<protein>
    <submittedName>
        <fullName evidence="5">Septum formation</fullName>
    </submittedName>
</protein>
<accession>A0A1G9GPB2</accession>
<dbReference type="Pfam" id="PF13845">
    <property type="entry name" value="Septum_form"/>
    <property type="match status" value="1"/>
</dbReference>
<dbReference type="STRING" id="417292.SAMN05421806_116124"/>
<dbReference type="RefSeq" id="WP_143041411.1">
    <property type="nucleotide sequence ID" value="NZ_FNFF01000016.1"/>
</dbReference>
<feature type="transmembrane region" description="Helical" evidence="2">
    <location>
        <begin position="58"/>
        <end position="83"/>
    </location>
</feature>
<evidence type="ECO:0000259" key="4">
    <source>
        <dbReference type="Pfam" id="PF13845"/>
    </source>
</evidence>
<keyword evidence="2" id="KW-0472">Membrane</keyword>
<evidence type="ECO:0000259" key="3">
    <source>
        <dbReference type="Pfam" id="PF13828"/>
    </source>
</evidence>
<dbReference type="Proteomes" id="UP000199155">
    <property type="component" value="Unassembled WGS sequence"/>
</dbReference>
<gene>
    <name evidence="5" type="ORF">SAMN05421806_116124</name>
</gene>
<dbReference type="Pfam" id="PF13828">
    <property type="entry name" value="DUF4190"/>
    <property type="match status" value="1"/>
</dbReference>
<dbReference type="EMBL" id="FNFF01000016">
    <property type="protein sequence ID" value="SDL02497.1"/>
    <property type="molecule type" value="Genomic_DNA"/>
</dbReference>